<dbReference type="SUPFAM" id="SSF53098">
    <property type="entry name" value="Ribonuclease H-like"/>
    <property type="match status" value="1"/>
</dbReference>
<keyword evidence="1" id="KW-0540">Nuclease</keyword>
<sequence>MADWRSFFGRMFDSTGVMGLFGAANSRNLQVEAQVRDLLREARRKDLWDQKLDSLRYVVLDTETTGFNPTEDMILSIGAVEMNGTVICEGKTYHSYISLPARKEIPETITELTGISMETIADAPSLKKVLQEFLTFAGDAVLVAHHALHEMRFLQAAFRRTFRADFSHRFIDTARVAQIIGGRERIMTLDELASVYGIPLHGRHTAIGDAWITGRVWSCLLQESKKMGIRSLGELLECVSRGFFK</sequence>
<dbReference type="GO" id="GO:0008408">
    <property type="term" value="F:3'-5' exonuclease activity"/>
    <property type="evidence" value="ECO:0007669"/>
    <property type="project" value="TreeGrafter"/>
</dbReference>
<gene>
    <name evidence="5" type="ORF">DNHGIG_23120</name>
</gene>
<dbReference type="FunFam" id="3.30.420.10:FF:000045">
    <property type="entry name" value="3'-5' exonuclease DinG"/>
    <property type="match status" value="1"/>
</dbReference>
<evidence type="ECO:0000256" key="1">
    <source>
        <dbReference type="ARBA" id="ARBA00022722"/>
    </source>
</evidence>
<dbReference type="NCBIfam" id="TIGR00573">
    <property type="entry name" value="dnaq"/>
    <property type="match status" value="1"/>
</dbReference>
<keyword evidence="3" id="KW-0269">Exonuclease</keyword>
<dbReference type="GO" id="GO:0003677">
    <property type="term" value="F:DNA binding"/>
    <property type="evidence" value="ECO:0007669"/>
    <property type="project" value="InterPro"/>
</dbReference>
<dbReference type="CDD" id="cd06127">
    <property type="entry name" value="DEDDh"/>
    <property type="match status" value="1"/>
</dbReference>
<evidence type="ECO:0000313" key="5">
    <source>
        <dbReference type="EMBL" id="GIM46763.1"/>
    </source>
</evidence>
<dbReference type="InterPro" id="IPR036397">
    <property type="entry name" value="RNaseH_sf"/>
</dbReference>
<dbReference type="GO" id="GO:0045004">
    <property type="term" value="P:DNA replication proofreading"/>
    <property type="evidence" value="ECO:0007669"/>
    <property type="project" value="TreeGrafter"/>
</dbReference>
<proteinExistence type="predicted"/>
<reference evidence="5" key="1">
    <citation type="journal article" date="2023" name="Int. J. Syst. Evol. Microbiol.">
        <title>Collibacillus ludicampi gen. nov., sp. nov., a new soil bacterium of the family Alicyclobacillaceae.</title>
        <authorList>
            <person name="Jojima T."/>
            <person name="Ioku Y."/>
            <person name="Fukuta Y."/>
            <person name="Shirasaka N."/>
            <person name="Matsumura Y."/>
            <person name="Mori M."/>
        </authorList>
    </citation>
    <scope>NUCLEOTIDE SEQUENCE</scope>
    <source>
        <strain evidence="5">TP075</strain>
    </source>
</reference>
<dbReference type="Pfam" id="PF00929">
    <property type="entry name" value="RNase_T"/>
    <property type="match status" value="1"/>
</dbReference>
<dbReference type="AlphaFoldDB" id="A0AAV4LG67"/>
<accession>A0AAV4LG67</accession>
<evidence type="ECO:0000256" key="2">
    <source>
        <dbReference type="ARBA" id="ARBA00022801"/>
    </source>
</evidence>
<dbReference type="PANTHER" id="PTHR30231:SF41">
    <property type="entry name" value="DNA POLYMERASE III SUBUNIT EPSILON"/>
    <property type="match status" value="1"/>
</dbReference>
<dbReference type="PANTHER" id="PTHR30231">
    <property type="entry name" value="DNA POLYMERASE III SUBUNIT EPSILON"/>
    <property type="match status" value="1"/>
</dbReference>
<name>A0AAV4LG67_9BACL</name>
<dbReference type="InterPro" id="IPR006054">
    <property type="entry name" value="DnaQ"/>
</dbReference>
<dbReference type="Gene3D" id="3.30.420.10">
    <property type="entry name" value="Ribonuclease H-like superfamily/Ribonuclease H"/>
    <property type="match status" value="1"/>
</dbReference>
<dbReference type="SMART" id="SM00479">
    <property type="entry name" value="EXOIII"/>
    <property type="match status" value="1"/>
</dbReference>
<dbReference type="InterPro" id="IPR012337">
    <property type="entry name" value="RNaseH-like_sf"/>
</dbReference>
<comment type="caution">
    <text evidence="5">The sequence shown here is derived from an EMBL/GenBank/DDBJ whole genome shotgun (WGS) entry which is preliminary data.</text>
</comment>
<dbReference type="GO" id="GO:0003887">
    <property type="term" value="F:DNA-directed DNA polymerase activity"/>
    <property type="evidence" value="ECO:0007669"/>
    <property type="project" value="InterPro"/>
</dbReference>
<dbReference type="InterPro" id="IPR013520">
    <property type="entry name" value="Ribonucl_H"/>
</dbReference>
<dbReference type="Proteomes" id="UP001057291">
    <property type="component" value="Unassembled WGS sequence"/>
</dbReference>
<protein>
    <recommendedName>
        <fullName evidence="4">Exonuclease domain-containing protein</fullName>
    </recommendedName>
</protein>
<feature type="domain" description="Exonuclease" evidence="4">
    <location>
        <begin position="56"/>
        <end position="226"/>
    </location>
</feature>
<organism evidence="5 6">
    <name type="scientific">Collibacillus ludicampi</name>
    <dbReference type="NCBI Taxonomy" id="2771369"/>
    <lineage>
        <taxon>Bacteria</taxon>
        <taxon>Bacillati</taxon>
        <taxon>Bacillota</taxon>
        <taxon>Bacilli</taxon>
        <taxon>Bacillales</taxon>
        <taxon>Alicyclobacillaceae</taxon>
        <taxon>Collibacillus</taxon>
    </lineage>
</organism>
<evidence type="ECO:0000259" key="4">
    <source>
        <dbReference type="SMART" id="SM00479"/>
    </source>
</evidence>
<dbReference type="RefSeq" id="WP_282199818.1">
    <property type="nucleotide sequence ID" value="NZ_BOQE01000001.1"/>
</dbReference>
<dbReference type="GO" id="GO:0005829">
    <property type="term" value="C:cytosol"/>
    <property type="evidence" value="ECO:0007669"/>
    <property type="project" value="TreeGrafter"/>
</dbReference>
<keyword evidence="2" id="KW-0378">Hydrolase</keyword>
<evidence type="ECO:0000256" key="3">
    <source>
        <dbReference type="ARBA" id="ARBA00022839"/>
    </source>
</evidence>
<dbReference type="EMBL" id="BOQE01000001">
    <property type="protein sequence ID" value="GIM46763.1"/>
    <property type="molecule type" value="Genomic_DNA"/>
</dbReference>
<evidence type="ECO:0000313" key="6">
    <source>
        <dbReference type="Proteomes" id="UP001057291"/>
    </source>
</evidence>
<keyword evidence="6" id="KW-1185">Reference proteome</keyword>